<evidence type="ECO:0000313" key="3">
    <source>
        <dbReference type="Proteomes" id="UP000249464"/>
    </source>
</evidence>
<reference evidence="2 3" key="1">
    <citation type="submission" date="2016-11" db="EMBL/GenBank/DDBJ databases">
        <authorList>
            <person name="Jaros S."/>
            <person name="Januszkiewicz K."/>
            <person name="Wedrychowicz H."/>
        </authorList>
    </citation>
    <scope>NUCLEOTIDE SEQUENCE [LARGE SCALE GENOMIC DNA]</scope>
</reference>
<evidence type="ECO:0000313" key="2">
    <source>
        <dbReference type="EMBL" id="SGY21164.1"/>
    </source>
</evidence>
<feature type="chain" id="PRO_5015991304" evidence="1">
    <location>
        <begin position="24"/>
        <end position="461"/>
    </location>
</feature>
<proteinExistence type="predicted"/>
<feature type="signal peptide" evidence="1">
    <location>
        <begin position="1"/>
        <end position="23"/>
    </location>
</feature>
<evidence type="ECO:0000256" key="1">
    <source>
        <dbReference type="SAM" id="SignalP"/>
    </source>
</evidence>
<gene>
    <name evidence="2" type="primary">BQ5605_C016g08204</name>
    <name evidence="2" type="ORF">BQ5605_C016G08204</name>
</gene>
<dbReference type="EMBL" id="FQNC01000018">
    <property type="protein sequence ID" value="SGY21164.1"/>
    <property type="molecule type" value="Genomic_DNA"/>
</dbReference>
<keyword evidence="3" id="KW-1185">Reference proteome</keyword>
<sequence>MRSANLLLTTYTFFGATATFANAHADPGLLGNLLGGLGLTPQSQGLRTDLQKGIGQFQPLLSAKAFATVSGTLSTLLSTLPGGNAIASPIISALAAAQLASSQSDAAALDAAQKCLNDIVSKKGIPSGYVCVDSVSRQWSLSASSGSARLTPSLARRPLQAKNTLATYRTAFNTYLEQFVGIVLPNVVTAIQNQEKTIFDNLGLIPPANDLNDHINNAIASVVASTSGETVTAIERFEDCFAQATKDNNLQTTRRCLTGPQSGVSSLFTLLSGVTQQFVGYLPPNVVNDLINRALAVNNYYLSQAGVTAGLPLQRSVQAAIKSIAASTSGNSATLLMQASNCLSDLIMSPDPSNLKDCIVKQGGPIFTLQVLVNSIIQQAFGYLPPTLVIQLEQELAPAIAKADENPEGVDQVFEALFKTASLGPKFVTCVQALEDCINNAVLGTSNTCDLSGKCAPFPSP</sequence>
<organism evidence="2 3">
    <name type="scientific">Microbotryum silenes-dioicae</name>
    <dbReference type="NCBI Taxonomy" id="796604"/>
    <lineage>
        <taxon>Eukaryota</taxon>
        <taxon>Fungi</taxon>
        <taxon>Dikarya</taxon>
        <taxon>Basidiomycota</taxon>
        <taxon>Pucciniomycotina</taxon>
        <taxon>Microbotryomycetes</taxon>
        <taxon>Microbotryales</taxon>
        <taxon>Microbotryaceae</taxon>
        <taxon>Microbotryum</taxon>
    </lineage>
</organism>
<accession>A0A2X0LZJ2</accession>
<name>A0A2X0LZJ2_9BASI</name>
<keyword evidence="1" id="KW-0732">Signal</keyword>
<dbReference type="AlphaFoldDB" id="A0A2X0LZJ2"/>
<dbReference type="Proteomes" id="UP000249464">
    <property type="component" value="Unassembled WGS sequence"/>
</dbReference>
<protein>
    <submittedName>
        <fullName evidence="2">BQ5605_C016g08204 protein</fullName>
    </submittedName>
</protein>